<evidence type="ECO:0000313" key="12">
    <source>
        <dbReference type="Proteomes" id="UP000231638"/>
    </source>
</evidence>
<evidence type="ECO:0000256" key="8">
    <source>
        <dbReference type="ARBA" id="ARBA00023237"/>
    </source>
</evidence>
<evidence type="ECO:0000256" key="5">
    <source>
        <dbReference type="ARBA" id="ARBA00022692"/>
    </source>
</evidence>
<comment type="similarity">
    <text evidence="2 9">Belongs to the TonB-dependent receptor family.</text>
</comment>
<dbReference type="SUPFAM" id="SSF56935">
    <property type="entry name" value="Porins"/>
    <property type="match status" value="1"/>
</dbReference>
<dbReference type="InterPro" id="IPR036942">
    <property type="entry name" value="Beta-barrel_TonB_sf"/>
</dbReference>
<dbReference type="Gene3D" id="2.40.170.20">
    <property type="entry name" value="TonB-dependent receptor, beta-barrel domain"/>
    <property type="match status" value="1"/>
</dbReference>
<dbReference type="PROSITE" id="PS52016">
    <property type="entry name" value="TONB_DEPENDENT_REC_3"/>
    <property type="match status" value="1"/>
</dbReference>
<dbReference type="PROSITE" id="PS01156">
    <property type="entry name" value="TONB_DEPENDENT_REC_2"/>
    <property type="match status" value="1"/>
</dbReference>
<dbReference type="PANTHER" id="PTHR30069">
    <property type="entry name" value="TONB-DEPENDENT OUTER MEMBRANE RECEPTOR"/>
    <property type="match status" value="1"/>
</dbReference>
<comment type="subcellular location">
    <subcellularLocation>
        <location evidence="1 9">Cell outer membrane</location>
        <topology evidence="1 9">Multi-pass membrane protein</topology>
    </subcellularLocation>
</comment>
<evidence type="ECO:0000256" key="7">
    <source>
        <dbReference type="ARBA" id="ARBA00023136"/>
    </source>
</evidence>
<dbReference type="PANTHER" id="PTHR30069:SF41">
    <property type="entry name" value="HEME_HEMOPEXIN UTILIZATION PROTEIN C"/>
    <property type="match status" value="1"/>
</dbReference>
<dbReference type="InterPro" id="IPR010917">
    <property type="entry name" value="TonB_rcpt_CS"/>
</dbReference>
<gene>
    <name evidence="11" type="ORF">CFH80_02900</name>
</gene>
<accession>A0A2D3WGI3</accession>
<evidence type="ECO:0000256" key="3">
    <source>
        <dbReference type="ARBA" id="ARBA00022448"/>
    </source>
</evidence>
<dbReference type="EMBL" id="DLUG01000081">
    <property type="protein sequence ID" value="DAB36814.1"/>
    <property type="molecule type" value="Genomic_DNA"/>
</dbReference>
<keyword evidence="8 9" id="KW-0998">Cell outer membrane</keyword>
<keyword evidence="3 9" id="KW-0813">Transport</keyword>
<dbReference type="InterPro" id="IPR039426">
    <property type="entry name" value="TonB-dep_rcpt-like"/>
</dbReference>
<evidence type="ECO:0000256" key="6">
    <source>
        <dbReference type="ARBA" id="ARBA00023077"/>
    </source>
</evidence>
<comment type="caution">
    <text evidence="11">The sequence shown here is derived from an EMBL/GenBank/DDBJ whole genome shotgun (WGS) entry which is preliminary data.</text>
</comment>
<reference evidence="11 12" key="1">
    <citation type="journal article" date="2017" name="Front. Microbiol.">
        <title>Comparative Genomic Analysis of the Class Epsilonproteobacteria and Proposed Reclassification to Epsilonbacteraeota (phyl. nov.).</title>
        <authorList>
            <person name="Waite D.W."/>
            <person name="Vanwonterghem I."/>
            <person name="Rinke C."/>
            <person name="Parks D.H."/>
            <person name="Zhang Y."/>
            <person name="Takai K."/>
            <person name="Sievert S.M."/>
            <person name="Simon J."/>
            <person name="Campbell B.J."/>
            <person name="Hanson T.E."/>
            <person name="Woyke T."/>
            <person name="Klotz M.G."/>
            <person name="Hugenholtz P."/>
        </authorList>
    </citation>
    <scope>NUCLEOTIDE SEQUENCE [LARGE SCALE GENOMIC DNA]</scope>
    <source>
        <strain evidence="11">UBA11420</strain>
    </source>
</reference>
<dbReference type="GO" id="GO:0009279">
    <property type="term" value="C:cell outer membrane"/>
    <property type="evidence" value="ECO:0007669"/>
    <property type="project" value="UniProtKB-SubCell"/>
</dbReference>
<dbReference type="Proteomes" id="UP000231638">
    <property type="component" value="Unassembled WGS sequence"/>
</dbReference>
<evidence type="ECO:0000256" key="4">
    <source>
        <dbReference type="ARBA" id="ARBA00022452"/>
    </source>
</evidence>
<feature type="domain" description="TonB-dependent receptor-like beta-barrel" evidence="10">
    <location>
        <begin position="3"/>
        <end position="344"/>
    </location>
</feature>
<dbReference type="GO" id="GO:0044718">
    <property type="term" value="P:siderophore transmembrane transport"/>
    <property type="evidence" value="ECO:0007669"/>
    <property type="project" value="TreeGrafter"/>
</dbReference>
<keyword evidence="7 9" id="KW-0472">Membrane</keyword>
<evidence type="ECO:0000313" key="11">
    <source>
        <dbReference type="EMBL" id="DAB36814.1"/>
    </source>
</evidence>
<evidence type="ECO:0000256" key="9">
    <source>
        <dbReference type="PROSITE-ProRule" id="PRU01360"/>
    </source>
</evidence>
<sequence length="377" mass="41806">MDHRYDPQSDWIDVKTNVYYNDRNYKNKSNATDVTSQNYGGKIKNDFSFQTGNLNHLFSVGMDYDIEDGITKTSSGDITNTSKTLGAFAQGSSNYKIATLKYGVRFDDYSIEYGPRHEVTGSEFSPNVGLDIEVFEGLSAFTNYSESIKIGSIIPVQWLSNTKTTTTFNGSLNGDLEPETSRQIEGGLRYKKSGLFADNDRASAGISIFKTTISNLISKSPAGGGTVNDIYNDDVDVISKGYELKTTYDLNPYRTSLGFIHADVENENGVAILSRRVAGSVGDTLIWNTTWVLNPQIELGYTLNAVGGLDDEIVRPGYAVHDLSVQYKPASLKNLTLHFAVNNIFDKEYYAQTSLENGDTLVEEVGREFRASFKYVF</sequence>
<protein>
    <recommendedName>
        <fullName evidence="10">TonB-dependent receptor-like beta-barrel domain-containing protein</fullName>
    </recommendedName>
</protein>
<evidence type="ECO:0000256" key="1">
    <source>
        <dbReference type="ARBA" id="ARBA00004571"/>
    </source>
</evidence>
<dbReference type="Pfam" id="PF00593">
    <property type="entry name" value="TonB_dep_Rec_b-barrel"/>
    <property type="match status" value="1"/>
</dbReference>
<dbReference type="InterPro" id="IPR000531">
    <property type="entry name" value="Beta-barrel_TonB"/>
</dbReference>
<proteinExistence type="inferred from homology"/>
<dbReference type="AlphaFoldDB" id="A0A2D3WGI3"/>
<keyword evidence="6" id="KW-0798">TonB box</keyword>
<keyword evidence="5 9" id="KW-0812">Transmembrane</keyword>
<organism evidence="11 12">
    <name type="scientific">Sulfurospirillum cavolei</name>
    <dbReference type="NCBI Taxonomy" id="366522"/>
    <lineage>
        <taxon>Bacteria</taxon>
        <taxon>Pseudomonadati</taxon>
        <taxon>Campylobacterota</taxon>
        <taxon>Epsilonproteobacteria</taxon>
        <taxon>Campylobacterales</taxon>
        <taxon>Sulfurospirillaceae</taxon>
        <taxon>Sulfurospirillum</taxon>
    </lineage>
</organism>
<keyword evidence="4 9" id="KW-1134">Transmembrane beta strand</keyword>
<dbReference type="GO" id="GO:0015344">
    <property type="term" value="F:siderophore uptake transmembrane transporter activity"/>
    <property type="evidence" value="ECO:0007669"/>
    <property type="project" value="TreeGrafter"/>
</dbReference>
<evidence type="ECO:0000259" key="10">
    <source>
        <dbReference type="Pfam" id="PF00593"/>
    </source>
</evidence>
<evidence type="ECO:0000256" key="2">
    <source>
        <dbReference type="ARBA" id="ARBA00009810"/>
    </source>
</evidence>
<name>A0A2D3WGI3_9BACT</name>